<name>A0AAD3UD50_AERHY</name>
<evidence type="ECO:0000313" key="2">
    <source>
        <dbReference type="Proteomes" id="UP000859505"/>
    </source>
</evidence>
<dbReference type="AlphaFoldDB" id="A0AAD3UD50"/>
<comment type="caution">
    <text evidence="1">The sequence shown here is derived from an EMBL/GenBank/DDBJ whole genome shotgun (WGS) entry which is preliminary data.</text>
</comment>
<sequence length="189" mass="21513">MARYDNKNLKGLDDLNRLLDSITDDKFRARALRNTAKQAMQPVKAAVEAAAPAILKNDVVIRTTVNTTKKNAIPKSGKWIADKKYNELYSEVTFKTNKTGEFGGESAYGMAMILEYGRRNPLAKIGRGNSFKVFGKVTDEAFRHIGTTQGLYFVEGVRVEQEEQLRIASERILREQIENEIRKQDKRRK</sequence>
<evidence type="ECO:0000313" key="1">
    <source>
        <dbReference type="EMBL" id="HAT6345315.1"/>
    </source>
</evidence>
<dbReference type="Proteomes" id="UP000859505">
    <property type="component" value="Unassembled WGS sequence"/>
</dbReference>
<gene>
    <name evidence="1" type="ORF">JAJ28_003081</name>
</gene>
<reference evidence="1" key="2">
    <citation type="submission" date="2020-01" db="EMBL/GenBank/DDBJ databases">
        <authorList>
            <consortium name="NCBI Pathogen Detection Project"/>
        </authorList>
    </citation>
    <scope>NUCLEOTIDE SEQUENCE</scope>
    <source>
        <strain evidence="1">OLC2673_Aeromonas</strain>
    </source>
</reference>
<organism evidence="1 2">
    <name type="scientific">Aeromonas hydrophila</name>
    <dbReference type="NCBI Taxonomy" id="644"/>
    <lineage>
        <taxon>Bacteria</taxon>
        <taxon>Pseudomonadati</taxon>
        <taxon>Pseudomonadota</taxon>
        <taxon>Gammaproteobacteria</taxon>
        <taxon>Aeromonadales</taxon>
        <taxon>Aeromonadaceae</taxon>
        <taxon>Aeromonas</taxon>
    </lineage>
</organism>
<protein>
    <submittedName>
        <fullName evidence="1">Uncharacterized protein</fullName>
    </submittedName>
</protein>
<reference evidence="1" key="1">
    <citation type="journal article" date="2018" name="Genome Biol.">
        <title>SKESA: strategic k-mer extension for scrupulous assemblies.</title>
        <authorList>
            <person name="Souvorov A."/>
            <person name="Agarwala R."/>
            <person name="Lipman D.J."/>
        </authorList>
    </citation>
    <scope>NUCLEOTIDE SEQUENCE</scope>
    <source>
        <strain evidence="1">OLC2673_Aeromonas</strain>
    </source>
</reference>
<accession>A0AAD3UD50</accession>
<dbReference type="EMBL" id="DACTUL010000026">
    <property type="protein sequence ID" value="HAT6345315.1"/>
    <property type="molecule type" value="Genomic_DNA"/>
</dbReference>
<proteinExistence type="predicted"/>